<dbReference type="InterPro" id="IPR036397">
    <property type="entry name" value="RNaseH_sf"/>
</dbReference>
<evidence type="ECO:0000313" key="3">
    <source>
        <dbReference type="EMBL" id="SUV63250.1"/>
    </source>
</evidence>
<dbReference type="PROSITE" id="PS50943">
    <property type="entry name" value="HTH_CROC1"/>
    <property type="match status" value="1"/>
</dbReference>
<feature type="domain" description="Integrase catalytic" evidence="2">
    <location>
        <begin position="63"/>
        <end position="143"/>
    </location>
</feature>
<dbReference type="SUPFAM" id="SSF53098">
    <property type="entry name" value="Ribonuclease H-like"/>
    <property type="match status" value="1"/>
</dbReference>
<dbReference type="Proteomes" id="UP000255014">
    <property type="component" value="Unassembled WGS sequence"/>
</dbReference>
<protein>
    <submittedName>
        <fullName evidence="3">Integrase core domain</fullName>
    </submittedName>
</protein>
<gene>
    <name evidence="3" type="ORF">NCTC10911_00244</name>
</gene>
<dbReference type="InterPro" id="IPR012337">
    <property type="entry name" value="RNaseH-like_sf"/>
</dbReference>
<dbReference type="InterPro" id="IPR010982">
    <property type="entry name" value="Lambda_DNA-bd_dom_sf"/>
</dbReference>
<dbReference type="Pfam" id="PF13683">
    <property type="entry name" value="rve_3"/>
    <property type="match status" value="1"/>
</dbReference>
<proteinExistence type="predicted"/>
<dbReference type="Gene3D" id="3.30.420.10">
    <property type="entry name" value="Ribonuclease H-like superfamily/Ribonuclease H"/>
    <property type="match status" value="1"/>
</dbReference>
<accession>A0A381A1S7</accession>
<name>A0A381A1S7_BORPT</name>
<evidence type="ECO:0000313" key="4">
    <source>
        <dbReference type="Proteomes" id="UP000255014"/>
    </source>
</evidence>
<reference evidence="3 4" key="1">
    <citation type="submission" date="2018-06" db="EMBL/GenBank/DDBJ databases">
        <authorList>
            <consortium name="Pathogen Informatics"/>
            <person name="Doyle S."/>
        </authorList>
    </citation>
    <scope>NUCLEOTIDE SEQUENCE [LARGE SCALE GENOMIC DNA]</scope>
    <source>
        <strain evidence="3 4">NCTC10911</strain>
    </source>
</reference>
<dbReference type="CDD" id="cd00093">
    <property type="entry name" value="HTH_XRE"/>
    <property type="match status" value="1"/>
</dbReference>
<evidence type="ECO:0000259" key="2">
    <source>
        <dbReference type="PROSITE" id="PS50994"/>
    </source>
</evidence>
<dbReference type="InterPro" id="IPR001387">
    <property type="entry name" value="Cro/C1-type_HTH"/>
</dbReference>
<dbReference type="GO" id="GO:0015074">
    <property type="term" value="P:DNA integration"/>
    <property type="evidence" value="ECO:0007669"/>
    <property type="project" value="InterPro"/>
</dbReference>
<feature type="domain" description="HTH cro/C1-type" evidence="1">
    <location>
        <begin position="8"/>
        <end position="54"/>
    </location>
</feature>
<dbReference type="AlphaFoldDB" id="A0A381A1S7"/>
<evidence type="ECO:0000259" key="1">
    <source>
        <dbReference type="PROSITE" id="PS50943"/>
    </source>
</evidence>
<dbReference type="PROSITE" id="PS50994">
    <property type="entry name" value="INTEGRASE"/>
    <property type="match status" value="1"/>
</dbReference>
<dbReference type="Gene3D" id="1.10.260.40">
    <property type="entry name" value="lambda repressor-like DNA-binding domains"/>
    <property type="match status" value="1"/>
</dbReference>
<dbReference type="SUPFAM" id="SSF47413">
    <property type="entry name" value="lambda repressor-like DNA-binding domains"/>
    <property type="match status" value="1"/>
</dbReference>
<dbReference type="GO" id="GO:0003677">
    <property type="term" value="F:DNA binding"/>
    <property type="evidence" value="ECO:0007669"/>
    <property type="project" value="InterPro"/>
</dbReference>
<dbReference type="Pfam" id="PF01381">
    <property type="entry name" value="HTH_3"/>
    <property type="match status" value="1"/>
</dbReference>
<dbReference type="EMBL" id="UFTT01000002">
    <property type="protein sequence ID" value="SUV63250.1"/>
    <property type="molecule type" value="Genomic_DNA"/>
</dbReference>
<sequence length="151" mass="17412">MRWRGISSQNQLARISGVPQSTIHRILARGDAYAPTRATLERLARALHTTVPWLSDGMLGTSAALCHELGIKHRFTRPYRPQTNSKAERFIQSALREWAYAHTYQNSQHRADAMKSWLHHYNWHRPHQGIGRAVPISRLNLDEYNLLTVHS</sequence>
<dbReference type="SMART" id="SM00530">
    <property type="entry name" value="HTH_XRE"/>
    <property type="match status" value="1"/>
</dbReference>
<dbReference type="InterPro" id="IPR001584">
    <property type="entry name" value="Integrase_cat-core"/>
</dbReference>
<organism evidence="3 4">
    <name type="scientific">Bordetella pertussis</name>
    <dbReference type="NCBI Taxonomy" id="520"/>
    <lineage>
        <taxon>Bacteria</taxon>
        <taxon>Pseudomonadati</taxon>
        <taxon>Pseudomonadota</taxon>
        <taxon>Betaproteobacteria</taxon>
        <taxon>Burkholderiales</taxon>
        <taxon>Alcaligenaceae</taxon>
        <taxon>Bordetella</taxon>
    </lineage>
</organism>